<feature type="compositionally biased region" description="Low complexity" evidence="1">
    <location>
        <begin position="501"/>
        <end position="510"/>
    </location>
</feature>
<dbReference type="VEuPathDB" id="AmoebaDB:NAEGRDRAFT_62622"/>
<dbReference type="EMBL" id="GG738848">
    <property type="protein sequence ID" value="EFC49333.1"/>
    <property type="molecule type" value="Genomic_DNA"/>
</dbReference>
<proteinExistence type="predicted"/>
<organism evidence="4">
    <name type="scientific">Naegleria gruberi</name>
    <name type="common">Amoeba</name>
    <dbReference type="NCBI Taxonomy" id="5762"/>
    <lineage>
        <taxon>Eukaryota</taxon>
        <taxon>Discoba</taxon>
        <taxon>Heterolobosea</taxon>
        <taxon>Tetramitia</taxon>
        <taxon>Eutetramitia</taxon>
        <taxon>Vahlkampfiidae</taxon>
        <taxon>Naegleria</taxon>
    </lineage>
</organism>
<dbReference type="InParanoid" id="D2V1L7"/>
<evidence type="ECO:0000256" key="2">
    <source>
        <dbReference type="SAM" id="Phobius"/>
    </source>
</evidence>
<feature type="transmembrane region" description="Helical" evidence="2">
    <location>
        <begin position="385"/>
        <end position="415"/>
    </location>
</feature>
<sequence length="814" mass="92175">MTRIQPLVTSSKPNSEQKLQEKVPGKNSDQNASPAEAPRKTIQSRSRVLSFFSSIKFILVFIIFLLILSCTVVFDSIWITAFSSEVGTLSEKVRKSEFDVIISYTETSIKNVVLATESTKSQLDPNFDFTNQTLIMDRTFRLQKVIKSHIDFLNMLSIGDASGNMYGITVDETSVMYTAVNQGQNQSYWNCIDPEHNDVCIHQTKPDRVVNSTDYTFLSQTATRNPGKTIFSPSFVASTNSNQLNIACTSSISSYGKINDFVTIVMNLDVLSEFLYKQTVNITGTVGFVFETQSKNMIASGFLEDVFTERDSTRKTFSTHGGGVTKFGDQIALQFNNDFQNLACNTNVTVIIDDTYVSVRRMCIDEGIDWILVYSVPKWNYIGNMIFAIVCAIVGSVVVVIFGLTMTTVFSIMVVKPFQNLIDSFELVSNMELDNFRLSRSLLSEVKSLQVHFIGMVERIRLYRKFIPGHLLSKLDNNNSEDGEVEKVEETPLQEKHKDSSSFSNSNTNSHSGILSRKLLKQQSSVVNMFSLYLEKKRVTAVSAFLDGVNILFNNANPKECLSILTDVFDVINYVAKISNGQVGKFENETVTILFNASGDQHKHEMKGLQCCHSLLKKLITLQENKLSQHIVYENNPTLNLDFHIVATTQECMCGNVGTKEIMNFGVFGSVQYNIQGMIETAKELDIPIVISHELFQKIDNKFQVRFVDFKNFVLDDYYSYPNIADKSQIHAPRKVYELGESINNEADEWMYELNAKEKNEQWNIYNEATQEYFNENFNNAATLLSKYLQNNASDKVAIHLKKNCEKRMNFADL</sequence>
<dbReference type="Proteomes" id="UP000006671">
    <property type="component" value="Unassembled WGS sequence"/>
</dbReference>
<dbReference type="RefSeq" id="XP_002682077.1">
    <property type="nucleotide sequence ID" value="XM_002682031.1"/>
</dbReference>
<feature type="compositionally biased region" description="Polar residues" evidence="1">
    <location>
        <begin position="7"/>
        <end position="17"/>
    </location>
</feature>
<reference evidence="3 4" key="1">
    <citation type="journal article" date="2010" name="Cell">
        <title>The genome of Naegleria gruberi illuminates early eukaryotic versatility.</title>
        <authorList>
            <person name="Fritz-Laylin L.K."/>
            <person name="Prochnik S.E."/>
            <person name="Ginger M.L."/>
            <person name="Dacks J.B."/>
            <person name="Carpenter M.L."/>
            <person name="Field M.C."/>
            <person name="Kuo A."/>
            <person name="Paredez A."/>
            <person name="Chapman J."/>
            <person name="Pham J."/>
            <person name="Shu S."/>
            <person name="Neupane R."/>
            <person name="Cipriano M."/>
            <person name="Mancuso J."/>
            <person name="Tu H."/>
            <person name="Salamov A."/>
            <person name="Lindquist E."/>
            <person name="Shapiro H."/>
            <person name="Lucas S."/>
            <person name="Grigoriev I.V."/>
            <person name="Cande W.Z."/>
            <person name="Fulton C."/>
            <person name="Rokhsar D.S."/>
            <person name="Dawson S.C."/>
        </authorList>
    </citation>
    <scope>NUCLEOTIDE SEQUENCE [LARGE SCALE GENOMIC DNA]</scope>
    <source>
        <strain evidence="3 4">NEG-M</strain>
    </source>
</reference>
<keyword evidence="2" id="KW-1133">Transmembrane helix</keyword>
<feature type="compositionally biased region" description="Basic and acidic residues" evidence="1">
    <location>
        <begin position="485"/>
        <end position="500"/>
    </location>
</feature>
<dbReference type="Gene3D" id="3.30.70.1230">
    <property type="entry name" value="Nucleotide cyclase"/>
    <property type="match status" value="1"/>
</dbReference>
<feature type="transmembrane region" description="Helical" evidence="2">
    <location>
        <begin position="48"/>
        <end position="74"/>
    </location>
</feature>
<protein>
    <submittedName>
        <fullName evidence="3">Predicted protein</fullName>
    </submittedName>
</protein>
<dbReference type="KEGG" id="ngr:NAEGRDRAFT_62622"/>
<name>D2V1L7_NAEGR</name>
<keyword evidence="2" id="KW-0812">Transmembrane</keyword>
<evidence type="ECO:0000313" key="3">
    <source>
        <dbReference type="EMBL" id="EFC49333.1"/>
    </source>
</evidence>
<dbReference type="InterPro" id="IPR029787">
    <property type="entry name" value="Nucleotide_cyclase"/>
</dbReference>
<feature type="region of interest" description="Disordered" evidence="1">
    <location>
        <begin position="1"/>
        <end position="39"/>
    </location>
</feature>
<evidence type="ECO:0000256" key="1">
    <source>
        <dbReference type="SAM" id="MobiDB-lite"/>
    </source>
</evidence>
<dbReference type="SUPFAM" id="SSF55073">
    <property type="entry name" value="Nucleotide cyclase"/>
    <property type="match status" value="1"/>
</dbReference>
<dbReference type="GeneID" id="8850003"/>
<feature type="region of interest" description="Disordered" evidence="1">
    <location>
        <begin position="482"/>
        <end position="510"/>
    </location>
</feature>
<dbReference type="OMA" id="YLDIICA"/>
<gene>
    <name evidence="3" type="ORF">NAEGRDRAFT_62622</name>
</gene>
<keyword evidence="2" id="KW-0472">Membrane</keyword>
<accession>D2V1L7</accession>
<keyword evidence="4" id="KW-1185">Reference proteome</keyword>
<dbReference type="AlphaFoldDB" id="D2V1L7"/>
<evidence type="ECO:0000313" key="4">
    <source>
        <dbReference type="Proteomes" id="UP000006671"/>
    </source>
</evidence>